<dbReference type="SUPFAM" id="SSF52047">
    <property type="entry name" value="RNI-like"/>
    <property type="match status" value="1"/>
</dbReference>
<evidence type="ECO:0000256" key="1">
    <source>
        <dbReference type="ARBA" id="ARBA00004245"/>
    </source>
</evidence>
<dbReference type="EMBL" id="CAJZBQ010000002">
    <property type="protein sequence ID" value="CAG9310648.1"/>
    <property type="molecule type" value="Genomic_DNA"/>
</dbReference>
<comment type="subcellular location">
    <subcellularLocation>
        <location evidence="1">Cytoplasm</location>
        <location evidence="1">Cytoskeleton</location>
    </subcellularLocation>
</comment>
<dbReference type="Proteomes" id="UP001162131">
    <property type="component" value="Unassembled WGS sequence"/>
</dbReference>
<evidence type="ECO:0000313" key="6">
    <source>
        <dbReference type="Proteomes" id="UP001162131"/>
    </source>
</evidence>
<evidence type="ECO:0000313" key="5">
    <source>
        <dbReference type="EMBL" id="CAG9310648.1"/>
    </source>
</evidence>
<feature type="region of interest" description="Disordered" evidence="4">
    <location>
        <begin position="63"/>
        <end position="89"/>
    </location>
</feature>
<proteinExistence type="predicted"/>
<reference evidence="5" key="1">
    <citation type="submission" date="2021-09" db="EMBL/GenBank/DDBJ databases">
        <authorList>
            <consortium name="AG Swart"/>
            <person name="Singh M."/>
            <person name="Singh A."/>
            <person name="Seah K."/>
            <person name="Emmerich C."/>
        </authorList>
    </citation>
    <scope>NUCLEOTIDE SEQUENCE</scope>
    <source>
        <strain evidence="5">ATCC30299</strain>
    </source>
</reference>
<sequence>MESVCIDCQQKAEFICFCQDIKLCKACVPNHQKKTTGPHKLVLIGDPDLEKIQLEFNKTRRALKGTKKGGKKKPAAPKKPTRTPEEEQKLIEEKEALKYRMTEELRKLRHFKEGIISQLSNQAARIIQHIVGEHDKAKEILNRECGAKQSSIHEAIVECDKTPANGDIERGNVVLAKVLDAPNMDALNLVNSKCTVREKNISLEGSLTFQITLQPLQSNVKLIEFLRENGAGMNEKIKQLFDDVLAERHHTINEIKLNKVSLGKDGAKQLAAVLPKYNKIKSLRLTDTELGVEGAKKIASGLSSLKNLQKLCISKNALGAQGAKSIASGIKDISGLKNIDLSNNKIGNEGTKFIAAAIKSMAELRSLRLSNNNLSTESARALASILVGLKKLKTLNLADNNFQGEDRIMLKQTAPKDCNIEV</sequence>
<dbReference type="AlphaFoldDB" id="A0AAU9IEQ0"/>
<dbReference type="SMART" id="SM00368">
    <property type="entry name" value="LRR_RI"/>
    <property type="match status" value="6"/>
</dbReference>
<name>A0AAU9IEQ0_9CILI</name>
<dbReference type="Pfam" id="PF13516">
    <property type="entry name" value="LRR_6"/>
    <property type="match status" value="5"/>
</dbReference>
<dbReference type="InterPro" id="IPR032675">
    <property type="entry name" value="LRR_dom_sf"/>
</dbReference>
<protein>
    <recommendedName>
        <fullName evidence="7">B box-type domain-containing protein</fullName>
    </recommendedName>
</protein>
<keyword evidence="6" id="KW-1185">Reference proteome</keyword>
<dbReference type="InterPro" id="IPR052410">
    <property type="entry name" value="DRC5"/>
</dbReference>
<evidence type="ECO:0000256" key="3">
    <source>
        <dbReference type="ARBA" id="ARBA00023212"/>
    </source>
</evidence>
<dbReference type="PANTHER" id="PTHR24107">
    <property type="entry name" value="YNEIN REGULATORY COMPLEX SUBUNIT 5"/>
    <property type="match status" value="1"/>
</dbReference>
<comment type="caution">
    <text evidence="5">The sequence shown here is derived from an EMBL/GenBank/DDBJ whole genome shotgun (WGS) entry which is preliminary data.</text>
</comment>
<keyword evidence="2" id="KW-0963">Cytoplasm</keyword>
<dbReference type="InterPro" id="IPR001611">
    <property type="entry name" value="Leu-rich_rpt"/>
</dbReference>
<organism evidence="5 6">
    <name type="scientific">Blepharisma stoltei</name>
    <dbReference type="NCBI Taxonomy" id="1481888"/>
    <lineage>
        <taxon>Eukaryota</taxon>
        <taxon>Sar</taxon>
        <taxon>Alveolata</taxon>
        <taxon>Ciliophora</taxon>
        <taxon>Postciliodesmatophora</taxon>
        <taxon>Heterotrichea</taxon>
        <taxon>Heterotrichida</taxon>
        <taxon>Blepharismidae</taxon>
        <taxon>Blepharisma</taxon>
    </lineage>
</organism>
<dbReference type="GO" id="GO:0005856">
    <property type="term" value="C:cytoskeleton"/>
    <property type="evidence" value="ECO:0007669"/>
    <property type="project" value="UniProtKB-SubCell"/>
</dbReference>
<dbReference type="Gene3D" id="3.80.10.10">
    <property type="entry name" value="Ribonuclease Inhibitor"/>
    <property type="match status" value="1"/>
</dbReference>
<accession>A0AAU9IEQ0</accession>
<evidence type="ECO:0000256" key="2">
    <source>
        <dbReference type="ARBA" id="ARBA00022490"/>
    </source>
</evidence>
<evidence type="ECO:0000256" key="4">
    <source>
        <dbReference type="SAM" id="MobiDB-lite"/>
    </source>
</evidence>
<evidence type="ECO:0008006" key="7">
    <source>
        <dbReference type="Google" id="ProtNLM"/>
    </source>
</evidence>
<gene>
    <name evidence="5" type="ORF">BSTOLATCC_MIC1490</name>
</gene>
<feature type="compositionally biased region" description="Basic residues" evidence="4">
    <location>
        <begin position="63"/>
        <end position="81"/>
    </location>
</feature>
<keyword evidence="3" id="KW-0206">Cytoskeleton</keyword>
<dbReference type="PANTHER" id="PTHR24107:SF2">
    <property type="entry name" value="NLR FAMILY CARD DOMAIN CONTAINING 3"/>
    <property type="match status" value="1"/>
</dbReference>